<dbReference type="Proteomes" id="UP000324646">
    <property type="component" value="Chromosome"/>
</dbReference>
<feature type="coiled-coil region" evidence="1">
    <location>
        <begin position="1431"/>
        <end position="1458"/>
    </location>
</feature>
<evidence type="ECO:0000313" key="6">
    <source>
        <dbReference type="Proteomes" id="UP000324646"/>
    </source>
</evidence>
<keyword evidence="6" id="KW-1185">Reference proteome</keyword>
<dbReference type="EMBL" id="CP042243">
    <property type="protein sequence ID" value="QEK12940.1"/>
    <property type="molecule type" value="Genomic_DNA"/>
</dbReference>
<keyword evidence="3" id="KW-0812">Transmembrane</keyword>
<name>A0A5C0SFG8_CRATE</name>
<dbReference type="PANTHER" id="PTHR44119:SF4">
    <property type="entry name" value="AEROBIC COBALTOCHELATASE SUBUNIT COBN"/>
    <property type="match status" value="1"/>
</dbReference>
<keyword evidence="1" id="KW-0175">Coiled coil</keyword>
<gene>
    <name evidence="5" type="ORF">FQB35_11725</name>
</gene>
<dbReference type="Pfam" id="PF02514">
    <property type="entry name" value="CobN-Mg_chel"/>
    <property type="match status" value="1"/>
</dbReference>
<evidence type="ECO:0000256" key="3">
    <source>
        <dbReference type="SAM" id="Phobius"/>
    </source>
</evidence>
<proteinExistence type="predicted"/>
<feature type="compositionally biased region" description="Low complexity" evidence="2">
    <location>
        <begin position="1392"/>
        <end position="1405"/>
    </location>
</feature>
<reference evidence="5 6" key="1">
    <citation type="submission" date="2019-07" db="EMBL/GenBank/DDBJ databases">
        <title>Complete genome of Crassaminicella thermophila SY095.</title>
        <authorList>
            <person name="Li X."/>
        </authorList>
    </citation>
    <scope>NUCLEOTIDE SEQUENCE [LARGE SCALE GENOMIC DNA]</scope>
    <source>
        <strain evidence="5 6">SY095</strain>
    </source>
</reference>
<feature type="transmembrane region" description="Helical" evidence="3">
    <location>
        <begin position="12"/>
        <end position="30"/>
    </location>
</feature>
<dbReference type="RefSeq" id="WP_148810076.1">
    <property type="nucleotide sequence ID" value="NZ_CP042243.1"/>
</dbReference>
<feature type="compositionally biased region" description="Basic and acidic residues" evidence="2">
    <location>
        <begin position="1503"/>
        <end position="1513"/>
    </location>
</feature>
<feature type="region of interest" description="Disordered" evidence="2">
    <location>
        <begin position="1469"/>
        <end position="1515"/>
    </location>
</feature>
<evidence type="ECO:0000313" key="5">
    <source>
        <dbReference type="EMBL" id="QEK12940.1"/>
    </source>
</evidence>
<feature type="transmembrane region" description="Helical" evidence="3">
    <location>
        <begin position="1536"/>
        <end position="1557"/>
    </location>
</feature>
<dbReference type="OrthoDB" id="9757976at2"/>
<sequence length="1560" mass="175835">MNLSKSLCRRLVAITIFLCMMMTYIVNIPIAQGESIDKIKVVLVLGSDSYIASMVDAYKELQNKYPLDVKIFSTTFLENSDVAEQLKDNLKDTDVLLMEMIGSGGISLLGPIISEAPESCHIYSTRSSDFSGQYPNIDYSKDEEIKAYFTKGGVENMRRLLLYLGDLGGLKVAEPIEPSGMPSCFIYHPDAKELSFNAGELGKVFYEAINEETKEIDLALVTNTAHHAVYEAVYEAVYDDRRIPLAQDILKENIIYSESDEKDWNDIFLSLRDSNDFIASVADAVYNSVYSDEGPTTPIVIDASYHVFYEKGDKNIEFKELSKTITDALKSSKDTSTLFNQVKNCLETKPAFPGIFENLEAYKAWYKKSGHFKENGSWIGISTYDSAYKNNDIDMYLALLKELEQNNANVMLVFTNSRNRINIIDEYFMRNGKSIIDAYIAGFGFNYKYGKPEVAVEIFNKLNVPVITPTYSRDLDDWEQNSAGIMNAMYWQIAMPEMDGRIEPVFMGGTKEIGTDPITGAPLIKKVPLDYNIKRLAGRVKSWADLKNKENEDKKIALIYYSHHGGKDDFSASYLNTIESASNILEALKKDGYKVEGEIDPEAIKRMYDERGRNVGSWAPGEMEKLVDSGAITIPVEKYLQWYNKLPEKLKEDVEKEWGKAPGNVMVVDDKIIIPGMKMGNIFIGPQPMRGWGDDPSKIAHSPELPPTHQYIAFYLWLQNELEADAVIHLGTHGTLEWLPGRSVGLGEDDWPDQLIGNMININPYIMNNPGEATQSKRRGYGITIDHLIPPMIQPELYGDLVNLQDLIIKYLDEINKGNNERAVQLQNQIVEIVQKNNLDKEIDLDLTNKFYESAEKLHEYLEAFTEELMPYGLHTLGEPPKGELFDKMVDSIVNYDKENRESDRSTIEDNLALATQEITNILRALNGGYIEPGPGKDPVRIPDALPTGRNIVTFDPREIPDKAAWETGKKAADQLIEKYKEEYGKYPESVGVVLWAIETMRTNGETVGMIMRLIGTEPVYNKYGRVDSVKVTPIDELGRPRVDVVVTISGLFRDTFLYTAEILDEAFRLVQNLDESSNDNYLKKHYDTIKEKLKDKGIDEETADTLAGARIFGDAPGTYGTGVSEMASATNSWDSQEDLVDVYMKRMSFIYGKDILGENFDEKAREVFKDMLSNVDIVTQIRDSIWGTMDNDDVAQYLGGLSLAAKAASGEDIVSYIVNTRKAGDPRVQSLSEFVSTELRTRVFNHKWIEGMLKEGFSGSVEIGKHIGNMFLMDATLDAIDDWGWQKVAETFIFDETIRSQLDPYVIQAIIGWNLEAARRDMWNADDKAMEKLSNIYIETAVDYGVVCCHHTCANIKLNELAANFSTLDKDILNKFKDIFKEATDEDIKIKNSNNKNTSTNSSSSKKDKDIVKETIPVTKEEMVIPVEDQEKVKQQQEIQEQKVEKVEDSLKQVVEEQDIPLATVEEIKSEPNNSNVGNKNDKKETVISKNNVGTQKGEMLQPEKSESKEETQECSVRAYEIEKNDQNKGNVSSAVSLSAIMMALALVGLVLKGYIMKK</sequence>
<keyword evidence="3" id="KW-0472">Membrane</keyword>
<protein>
    <submittedName>
        <fullName evidence="5">Cobaltochelatase subunit CobN</fullName>
    </submittedName>
</protein>
<feature type="domain" description="CobN/magnesium chelatase" evidence="4">
    <location>
        <begin position="318"/>
        <end position="911"/>
    </location>
</feature>
<evidence type="ECO:0000256" key="1">
    <source>
        <dbReference type="SAM" id="Coils"/>
    </source>
</evidence>
<feature type="region of interest" description="Disordered" evidence="2">
    <location>
        <begin position="1392"/>
        <end position="1413"/>
    </location>
</feature>
<dbReference type="KEGG" id="crs:FQB35_11725"/>
<evidence type="ECO:0000256" key="2">
    <source>
        <dbReference type="SAM" id="MobiDB-lite"/>
    </source>
</evidence>
<organism evidence="5 6">
    <name type="scientific">Crassaminicella thermophila</name>
    <dbReference type="NCBI Taxonomy" id="2599308"/>
    <lineage>
        <taxon>Bacteria</taxon>
        <taxon>Bacillati</taxon>
        <taxon>Bacillota</taxon>
        <taxon>Clostridia</taxon>
        <taxon>Eubacteriales</taxon>
        <taxon>Clostridiaceae</taxon>
        <taxon>Crassaminicella</taxon>
    </lineage>
</organism>
<dbReference type="PANTHER" id="PTHR44119">
    <property type="entry name" value="MAGNESIUM-CHELATASE SUBUNIT CHLH, CHLOROPLASTIC"/>
    <property type="match status" value="1"/>
</dbReference>
<accession>A0A5C0SFG8</accession>
<dbReference type="InterPro" id="IPR003672">
    <property type="entry name" value="CobN/Mg_chltase"/>
</dbReference>
<keyword evidence="3" id="KW-1133">Transmembrane helix</keyword>
<dbReference type="CDD" id="cd10150">
    <property type="entry name" value="CobN_like"/>
    <property type="match status" value="1"/>
</dbReference>
<evidence type="ECO:0000259" key="4">
    <source>
        <dbReference type="Pfam" id="PF02514"/>
    </source>
</evidence>